<dbReference type="AlphaFoldDB" id="A0A7R7W9G3"/>
<dbReference type="RefSeq" id="XP_041542613.1">
    <property type="nucleotide sequence ID" value="XM_041688871.1"/>
</dbReference>
<dbReference type="GeneID" id="64960172"/>
<reference evidence="1" key="2">
    <citation type="submission" date="2021-02" db="EMBL/GenBank/DDBJ databases">
        <title>Aspergillus luchuensis mut. kawachii IFO 4304 genome sequence.</title>
        <authorList>
            <person name="Mori K."/>
            <person name="Kadooka C."/>
            <person name="Goto M."/>
            <person name="Futagami T."/>
        </authorList>
    </citation>
    <scope>NUCLEOTIDE SEQUENCE</scope>
    <source>
        <strain evidence="1">IFO 4308</strain>
    </source>
</reference>
<organism evidence="1 2">
    <name type="scientific">Aspergillus kawachii</name>
    <name type="common">White koji mold</name>
    <name type="synonym">Aspergillus awamori var. kawachi</name>
    <dbReference type="NCBI Taxonomy" id="1069201"/>
    <lineage>
        <taxon>Eukaryota</taxon>
        <taxon>Fungi</taxon>
        <taxon>Dikarya</taxon>
        <taxon>Ascomycota</taxon>
        <taxon>Pezizomycotina</taxon>
        <taxon>Eurotiomycetes</taxon>
        <taxon>Eurotiomycetidae</taxon>
        <taxon>Eurotiales</taxon>
        <taxon>Aspergillaceae</taxon>
        <taxon>Aspergillus</taxon>
        <taxon>Aspergillus subgen. Circumdati</taxon>
    </lineage>
</organism>
<keyword evidence="2" id="KW-1185">Reference proteome</keyword>
<dbReference type="KEGG" id="aluc:AKAW2_40533A"/>
<dbReference type="EMBL" id="AP024428">
    <property type="protein sequence ID" value="BCR98850.1"/>
    <property type="molecule type" value="Genomic_DNA"/>
</dbReference>
<dbReference type="Proteomes" id="UP000661280">
    <property type="component" value="Chromosome 4"/>
</dbReference>
<evidence type="ECO:0000313" key="1">
    <source>
        <dbReference type="EMBL" id="BCR98850.1"/>
    </source>
</evidence>
<sequence>MMWKRRVKKARVEDERTQTSTNAFVKGSQGPELVSGVRMQVSFFKKSYLGASAVMVYVVVLLPSSSDGDNARRRIACRFLFIRPTVSEHLFASAPRRAK</sequence>
<evidence type="ECO:0000313" key="2">
    <source>
        <dbReference type="Proteomes" id="UP000661280"/>
    </source>
</evidence>
<protein>
    <submittedName>
        <fullName evidence="1">Uncharacterized protein</fullName>
    </submittedName>
</protein>
<accession>A0A7R7W9G3</accession>
<proteinExistence type="predicted"/>
<gene>
    <name evidence="1" type="ORF">AKAW2_40533A</name>
</gene>
<reference evidence="1" key="1">
    <citation type="submission" date="2021-01" db="EMBL/GenBank/DDBJ databases">
        <authorList>
            <consortium name="Aspergillus luchuensis mut. kawachii IFO 4304 genome sequencing consortium"/>
            <person name="Kazuki M."/>
            <person name="Futagami T."/>
        </authorList>
    </citation>
    <scope>NUCLEOTIDE SEQUENCE</scope>
    <source>
        <strain evidence="1">IFO 4308</strain>
    </source>
</reference>
<name>A0A7R7W9G3_ASPKA</name>